<sequence>MGSSERAVDVSAASLVTHRLIERYCVKTDVQEISAMASCRSTSSKHRMHSGFARNRRYVQQKKRKTVRVGTADELPGNFLKFRVCTLVYFWQIREAQRKIIYGIATLHMCSYP</sequence>
<name>A0A5S6QPI1_TRIMR</name>
<protein>
    <submittedName>
        <fullName evidence="2">Uncharacterized protein</fullName>
    </submittedName>
</protein>
<dbReference type="Proteomes" id="UP000046395">
    <property type="component" value="Unassembled WGS sequence"/>
</dbReference>
<reference evidence="2" key="1">
    <citation type="submission" date="2019-12" db="UniProtKB">
        <authorList>
            <consortium name="WormBaseParasite"/>
        </authorList>
    </citation>
    <scope>IDENTIFICATION</scope>
</reference>
<evidence type="ECO:0000313" key="2">
    <source>
        <dbReference type="WBParaSite" id="TMUE_2000009069.1"/>
    </source>
</evidence>
<keyword evidence="1" id="KW-1185">Reference proteome</keyword>
<dbReference type="WBParaSite" id="TMUE_2000009069.1">
    <property type="protein sequence ID" value="TMUE_2000009069.1"/>
    <property type="gene ID" value="WBGene00293955"/>
</dbReference>
<organism evidence="1 2">
    <name type="scientific">Trichuris muris</name>
    <name type="common">Mouse whipworm</name>
    <dbReference type="NCBI Taxonomy" id="70415"/>
    <lineage>
        <taxon>Eukaryota</taxon>
        <taxon>Metazoa</taxon>
        <taxon>Ecdysozoa</taxon>
        <taxon>Nematoda</taxon>
        <taxon>Enoplea</taxon>
        <taxon>Dorylaimia</taxon>
        <taxon>Trichinellida</taxon>
        <taxon>Trichuridae</taxon>
        <taxon>Trichuris</taxon>
    </lineage>
</organism>
<accession>A0A5S6QPI1</accession>
<evidence type="ECO:0000313" key="1">
    <source>
        <dbReference type="Proteomes" id="UP000046395"/>
    </source>
</evidence>
<dbReference type="AlphaFoldDB" id="A0A5S6QPI1"/>
<proteinExistence type="predicted"/>